<dbReference type="InterPro" id="IPR043129">
    <property type="entry name" value="ATPase_NBD"/>
</dbReference>
<comment type="caution">
    <text evidence="3">The sequence shown here is derived from an EMBL/GenBank/DDBJ whole genome shotgun (WGS) entry which is preliminary data.</text>
</comment>
<evidence type="ECO:0000313" key="4">
    <source>
        <dbReference type="EMBL" id="TMQ63269.1"/>
    </source>
</evidence>
<reference evidence="5 6" key="1">
    <citation type="journal article" date="2019" name="Nat. Microbiol.">
        <title>Mediterranean grassland soil C-N compound turnover is dependent on rainfall and depth, and is mediated by genomically divergent microorganisms.</title>
        <authorList>
            <person name="Diamond S."/>
            <person name="Andeer P.F."/>
            <person name="Li Z."/>
            <person name="Crits-Christoph A."/>
            <person name="Burstein D."/>
            <person name="Anantharaman K."/>
            <person name="Lane K.R."/>
            <person name="Thomas B.C."/>
            <person name="Pan C."/>
            <person name="Northen T.R."/>
            <person name="Banfield J.F."/>
        </authorList>
    </citation>
    <scope>NUCLEOTIDE SEQUENCE [LARGE SCALE GENOMIC DNA]</scope>
    <source>
        <strain evidence="3">WS_4</strain>
        <strain evidence="4">WS_7</strain>
    </source>
</reference>
<feature type="domain" description="Gcp-like" evidence="2">
    <location>
        <begin position="34"/>
        <end position="122"/>
    </location>
</feature>
<dbReference type="Pfam" id="PF00814">
    <property type="entry name" value="TsaD"/>
    <property type="match status" value="1"/>
</dbReference>
<evidence type="ECO:0000313" key="6">
    <source>
        <dbReference type="Proteomes" id="UP000319829"/>
    </source>
</evidence>
<accession>A0A538SSC3</accession>
<dbReference type="Proteomes" id="UP000317366">
    <property type="component" value="Unassembled WGS sequence"/>
</dbReference>
<dbReference type="EMBL" id="VBOU01000075">
    <property type="protein sequence ID" value="TMQ54261.1"/>
    <property type="molecule type" value="Genomic_DNA"/>
</dbReference>
<gene>
    <name evidence="3" type="primary">tsaB</name>
    <name evidence="3" type="ORF">E6K74_06880</name>
    <name evidence="4" type="ORF">E6K77_05635</name>
</gene>
<dbReference type="Proteomes" id="UP000319829">
    <property type="component" value="Unassembled WGS sequence"/>
</dbReference>
<dbReference type="NCBIfam" id="TIGR03725">
    <property type="entry name" value="T6A_YeaZ"/>
    <property type="match status" value="1"/>
</dbReference>
<organism evidence="3 6">
    <name type="scientific">Eiseniibacteriota bacterium</name>
    <dbReference type="NCBI Taxonomy" id="2212470"/>
    <lineage>
        <taxon>Bacteria</taxon>
        <taxon>Candidatus Eiseniibacteriota</taxon>
    </lineage>
</organism>
<evidence type="ECO:0000313" key="3">
    <source>
        <dbReference type="EMBL" id="TMQ54261.1"/>
    </source>
</evidence>
<dbReference type="InterPro" id="IPR000905">
    <property type="entry name" value="Gcp-like_dom"/>
</dbReference>
<keyword evidence="3" id="KW-0808">Transferase</keyword>
<dbReference type="GO" id="GO:0002949">
    <property type="term" value="P:tRNA threonylcarbamoyladenosine modification"/>
    <property type="evidence" value="ECO:0007669"/>
    <property type="project" value="InterPro"/>
</dbReference>
<evidence type="ECO:0000313" key="5">
    <source>
        <dbReference type="Proteomes" id="UP000317366"/>
    </source>
</evidence>
<sequence length="242" mass="25208">MRYILGIDTANRFGSVALALDGSASSWGTLDPGEHSSGLSRASEDLLRERNLTLRDLTGIAVSQGPGSFTGLRIGLAWAKGVCFGLPAKLTLVSSHEANAYRHRFARGLIATVLQGERGQVQASLWSAGAQPGSLWGPERISEEDLADALRKAAGPKNTAIWVAAPDLKPEIRELLEEEGLVLLDGPPGSPAGTEGGADSLPPTAAAVAELGDRNLLAGRIEDLADAAPSYGRAPNARKPSS</sequence>
<dbReference type="SUPFAM" id="SSF53067">
    <property type="entry name" value="Actin-like ATPase domain"/>
    <property type="match status" value="1"/>
</dbReference>
<feature type="region of interest" description="Disordered" evidence="1">
    <location>
        <begin position="184"/>
        <end position="204"/>
    </location>
</feature>
<name>A0A538SSC3_UNCEI</name>
<dbReference type="AlphaFoldDB" id="A0A538SSC3"/>
<proteinExistence type="predicted"/>
<protein>
    <submittedName>
        <fullName evidence="3">tRNA (Adenosine(37)-N6)-threonylcarbamoyltransferase complex dimerization subunit type 1 TsaB</fullName>
    </submittedName>
</protein>
<dbReference type="Gene3D" id="3.30.420.40">
    <property type="match status" value="2"/>
</dbReference>
<evidence type="ECO:0000259" key="2">
    <source>
        <dbReference type="Pfam" id="PF00814"/>
    </source>
</evidence>
<dbReference type="GO" id="GO:0016740">
    <property type="term" value="F:transferase activity"/>
    <property type="evidence" value="ECO:0007669"/>
    <property type="project" value="UniProtKB-KW"/>
</dbReference>
<dbReference type="EMBL" id="VBOX01000061">
    <property type="protein sequence ID" value="TMQ63269.1"/>
    <property type="molecule type" value="Genomic_DNA"/>
</dbReference>
<evidence type="ECO:0000256" key="1">
    <source>
        <dbReference type="SAM" id="MobiDB-lite"/>
    </source>
</evidence>
<dbReference type="InterPro" id="IPR022496">
    <property type="entry name" value="T6A_TsaB"/>
</dbReference>